<evidence type="ECO:0000256" key="1">
    <source>
        <dbReference type="SAM" id="Phobius"/>
    </source>
</evidence>
<dbReference type="EMBL" id="FOXX01000001">
    <property type="protein sequence ID" value="SFQ24209.1"/>
    <property type="molecule type" value="Genomic_DNA"/>
</dbReference>
<feature type="transmembrane region" description="Helical" evidence="1">
    <location>
        <begin position="31"/>
        <end position="54"/>
    </location>
</feature>
<keyword evidence="1" id="KW-0472">Membrane</keyword>
<keyword evidence="1" id="KW-1133">Transmembrane helix</keyword>
<evidence type="ECO:0000313" key="2">
    <source>
        <dbReference type="EMBL" id="SFQ24209.1"/>
    </source>
</evidence>
<dbReference type="Proteomes" id="UP000182762">
    <property type="component" value="Unassembled WGS sequence"/>
</dbReference>
<accession>A0A1I5WWZ7</accession>
<keyword evidence="3" id="KW-1185">Reference proteome</keyword>
<name>A0A1I5WWZ7_9BACI</name>
<dbReference type="GeneID" id="93709546"/>
<gene>
    <name evidence="2" type="ORF">SAMN02745910_00791</name>
</gene>
<protein>
    <submittedName>
        <fullName evidence="2">Uncharacterized protein</fullName>
    </submittedName>
</protein>
<reference evidence="2 3" key="1">
    <citation type="submission" date="2016-10" db="EMBL/GenBank/DDBJ databases">
        <authorList>
            <person name="Varghese N."/>
            <person name="Submissions S."/>
        </authorList>
    </citation>
    <scope>NUCLEOTIDE SEQUENCE [LARGE SCALE GENOMIC DNA]</scope>
    <source>
        <strain evidence="2 3">DSM 13796</strain>
    </source>
</reference>
<proteinExistence type="predicted"/>
<keyword evidence="1" id="KW-0812">Transmembrane</keyword>
<comment type="caution">
    <text evidence="2">The sequence shown here is derived from an EMBL/GenBank/DDBJ whole genome shotgun (WGS) entry which is preliminary data.</text>
</comment>
<organism evidence="2 3">
    <name type="scientific">Priestia endophytica DSM 13796</name>
    <dbReference type="NCBI Taxonomy" id="1121089"/>
    <lineage>
        <taxon>Bacteria</taxon>
        <taxon>Bacillati</taxon>
        <taxon>Bacillota</taxon>
        <taxon>Bacilli</taxon>
        <taxon>Bacillales</taxon>
        <taxon>Bacillaceae</taxon>
        <taxon>Priestia</taxon>
    </lineage>
</organism>
<dbReference type="RefSeq" id="WP_061802212.1">
    <property type="nucleotide sequence ID" value="NZ_FOXX01000001.1"/>
</dbReference>
<evidence type="ECO:0000313" key="3">
    <source>
        <dbReference type="Proteomes" id="UP000182762"/>
    </source>
</evidence>
<sequence>MKQKYLLYVLLTSLLLYYAMPYLQPFYGGTFGLFSLVWILFALLVLSGNFLAFLSAPKGEKRLKVKKAKAPLKRRMYQ</sequence>